<gene>
    <name evidence="6" type="ORF">Asulf_01174</name>
</gene>
<dbReference type="RefSeq" id="WP_015590771.1">
    <property type="nucleotide sequence ID" value="NC_021169.1"/>
</dbReference>
<evidence type="ECO:0000313" key="7">
    <source>
        <dbReference type="Proteomes" id="UP000013307"/>
    </source>
</evidence>
<dbReference type="SUPFAM" id="SSF116734">
    <property type="entry name" value="DNA methylase specificity domain"/>
    <property type="match status" value="2"/>
</dbReference>
<dbReference type="GO" id="GO:0004519">
    <property type="term" value="F:endonuclease activity"/>
    <property type="evidence" value="ECO:0007669"/>
    <property type="project" value="UniProtKB-KW"/>
</dbReference>
<dbReference type="Proteomes" id="UP000013307">
    <property type="component" value="Chromosome"/>
</dbReference>
<feature type="domain" description="Type I restriction modification DNA specificity" evidence="5">
    <location>
        <begin position="32"/>
        <end position="204"/>
    </location>
</feature>
<dbReference type="GO" id="GO:0009307">
    <property type="term" value="P:DNA restriction-modification system"/>
    <property type="evidence" value="ECO:0007669"/>
    <property type="project" value="UniProtKB-KW"/>
</dbReference>
<dbReference type="Gene3D" id="1.10.287.1120">
    <property type="entry name" value="Bipartite methylase S protein"/>
    <property type="match status" value="1"/>
</dbReference>
<keyword evidence="3" id="KW-0238">DNA-binding</keyword>
<dbReference type="eggNOG" id="arCOG02626">
    <property type="taxonomic scope" value="Archaea"/>
</dbReference>
<keyword evidence="6" id="KW-0540">Nuclease</keyword>
<dbReference type="GO" id="GO:0003677">
    <property type="term" value="F:DNA binding"/>
    <property type="evidence" value="ECO:0007669"/>
    <property type="project" value="UniProtKB-KW"/>
</dbReference>
<dbReference type="InterPro" id="IPR000055">
    <property type="entry name" value="Restrct_endonuc_typeI_TRD"/>
</dbReference>
<evidence type="ECO:0000256" key="4">
    <source>
        <dbReference type="SAM" id="Coils"/>
    </source>
</evidence>
<dbReference type="SMR" id="N0BDU0"/>
<keyword evidence="2" id="KW-0680">Restriction system</keyword>
<dbReference type="KEGG" id="ast:Asulf_01174"/>
<evidence type="ECO:0000259" key="5">
    <source>
        <dbReference type="Pfam" id="PF01420"/>
    </source>
</evidence>
<keyword evidence="4" id="KW-0175">Coiled coil</keyword>
<sequence length="446" mass="50496">MSKNHSNQQVGEDRRDPYLMAEYKETPIGRIPEDWEVVRLGDLGTLTDGDWILKEDYTNEGVRLIQIGNVGVGTFLNKSRRFISPERAKQLNCTFVDPEKDILISRMPDPIGRACLAPRLPYPYIVAVDITILKVDNSKADRNFIVYALNFEATLERVERLASGATRKRISRRNLEKVLIPLPPLPEQRKIAEILSTVDKAIEKIDEAIAKTERLKKGLMQELLTKGIGHEEFKDTEIGRIPKEWEVVRLGDLAETITKGTTPTTYGFNFTESGVNFIKVESIDEHGNFVWDNIAHISEEANKVLSRSILKEGDIVFSIAGALGRVAVVTKEVLPANTNQALAIIRLKKNVELAINYLKYYLAGPFIQKYIRTIAVQSAQANLSLTQVKNFLITLPPLSEQQKITEILSTVDKKLELERKRKEKLERIKKGLMNDLLTGKRRVKPV</sequence>
<feature type="coiled-coil region" evidence="4">
    <location>
        <begin position="408"/>
        <end position="435"/>
    </location>
</feature>
<evidence type="ECO:0000256" key="1">
    <source>
        <dbReference type="ARBA" id="ARBA00010923"/>
    </source>
</evidence>
<name>N0BDU0_9EURY</name>
<evidence type="ECO:0000256" key="3">
    <source>
        <dbReference type="ARBA" id="ARBA00023125"/>
    </source>
</evidence>
<feature type="domain" description="Type I restriction modification DNA specificity" evidence="5">
    <location>
        <begin position="242"/>
        <end position="427"/>
    </location>
</feature>
<keyword evidence="6" id="KW-0378">Hydrolase</keyword>
<dbReference type="OrthoDB" id="84651at2157"/>
<organism evidence="6 7">
    <name type="scientific">Archaeoglobus sulfaticallidus PM70-1</name>
    <dbReference type="NCBI Taxonomy" id="387631"/>
    <lineage>
        <taxon>Archaea</taxon>
        <taxon>Methanobacteriati</taxon>
        <taxon>Methanobacteriota</taxon>
        <taxon>Archaeoglobi</taxon>
        <taxon>Archaeoglobales</taxon>
        <taxon>Archaeoglobaceae</taxon>
        <taxon>Archaeoglobus</taxon>
    </lineage>
</organism>
<dbReference type="PANTHER" id="PTHR30408">
    <property type="entry name" value="TYPE-1 RESTRICTION ENZYME ECOKI SPECIFICITY PROTEIN"/>
    <property type="match status" value="1"/>
</dbReference>
<dbReference type="AlphaFoldDB" id="N0BDU0"/>
<dbReference type="EMBL" id="CP005290">
    <property type="protein sequence ID" value="AGK61173.1"/>
    <property type="molecule type" value="Genomic_DNA"/>
</dbReference>
<proteinExistence type="inferred from homology"/>
<dbReference type="PANTHER" id="PTHR30408:SF12">
    <property type="entry name" value="TYPE I RESTRICTION ENZYME MJAVIII SPECIFICITY SUBUNIT"/>
    <property type="match status" value="1"/>
</dbReference>
<evidence type="ECO:0000313" key="6">
    <source>
        <dbReference type="EMBL" id="AGK61173.1"/>
    </source>
</evidence>
<dbReference type="HOGENOM" id="CLU_021095_10_2_2"/>
<dbReference type="InterPro" id="IPR052021">
    <property type="entry name" value="Type-I_RS_S_subunit"/>
</dbReference>
<dbReference type="STRING" id="387631.Asulf_01174"/>
<dbReference type="Pfam" id="PF01420">
    <property type="entry name" value="Methylase_S"/>
    <property type="match status" value="2"/>
</dbReference>
<comment type="similarity">
    <text evidence="1">Belongs to the type-I restriction system S methylase family.</text>
</comment>
<reference evidence="6 7" key="1">
    <citation type="journal article" date="2013" name="Genome Announc.">
        <title>Complete Genome Sequence of the Thermophilic and Facultatively Chemolithoautotrophic Sulfate Reducer Archaeoglobus sulfaticallidus Strain PM70-1T.</title>
        <authorList>
            <person name="Stokke R."/>
            <person name="Hocking W.P."/>
            <person name="Steinsbu B.O."/>
            <person name="Steen I.H."/>
        </authorList>
    </citation>
    <scope>NUCLEOTIDE SEQUENCE [LARGE SCALE GENOMIC DNA]</scope>
    <source>
        <strain evidence="6">PM70-1</strain>
    </source>
</reference>
<dbReference type="Gene3D" id="3.90.220.20">
    <property type="entry name" value="DNA methylase specificity domains"/>
    <property type="match status" value="2"/>
</dbReference>
<dbReference type="REBASE" id="64812">
    <property type="entry name" value="S.Asu701ORF1177P"/>
</dbReference>
<keyword evidence="7" id="KW-1185">Reference proteome</keyword>
<feature type="coiled-coil region" evidence="4">
    <location>
        <begin position="191"/>
        <end position="222"/>
    </location>
</feature>
<dbReference type="CDD" id="cd17246">
    <property type="entry name" value="RMtype1_S_SonII-TRD2-CR2_like"/>
    <property type="match status" value="1"/>
</dbReference>
<accession>N0BDU0</accession>
<protein>
    <submittedName>
        <fullName evidence="6">Restriction endonuclease S subunits</fullName>
    </submittedName>
</protein>
<keyword evidence="6" id="KW-0255">Endonuclease</keyword>
<dbReference type="GeneID" id="15392815"/>
<evidence type="ECO:0000256" key="2">
    <source>
        <dbReference type="ARBA" id="ARBA00022747"/>
    </source>
</evidence>
<dbReference type="InterPro" id="IPR044946">
    <property type="entry name" value="Restrct_endonuc_typeI_TRD_sf"/>
</dbReference>